<feature type="non-terminal residue" evidence="8">
    <location>
        <position position="200"/>
    </location>
</feature>
<evidence type="ECO:0000256" key="5">
    <source>
        <dbReference type="PROSITE-ProRule" id="PRU00042"/>
    </source>
</evidence>
<evidence type="ECO:0000313" key="9">
    <source>
        <dbReference type="Proteomes" id="UP001233999"/>
    </source>
</evidence>
<feature type="domain" description="C2H2-type" evidence="7">
    <location>
        <begin position="117"/>
        <end position="144"/>
    </location>
</feature>
<evidence type="ECO:0000256" key="2">
    <source>
        <dbReference type="ARBA" id="ARBA00022737"/>
    </source>
</evidence>
<evidence type="ECO:0000256" key="3">
    <source>
        <dbReference type="ARBA" id="ARBA00022771"/>
    </source>
</evidence>
<accession>A0AAD8EDL4</accession>
<dbReference type="InterPro" id="IPR013087">
    <property type="entry name" value="Znf_C2H2_type"/>
</dbReference>
<keyword evidence="3 5" id="KW-0863">Zinc-finger</keyword>
<keyword evidence="2" id="KW-0677">Repeat</keyword>
<sequence length="200" mass="21669">MVARAASMFGCYDSYSYRLWSLANVWSQFPLNAGIGKSLSPGSVADDVGAGGGGPGDCFIKCPHCQKGYPGFQALKEHVESSHPPPQHLGADDTGASQPTSPVGSPAPNNPVPGGGYACSQCNMRFMQKDQLEKHELLHSPNAQVESSSFKIRVIILHCKYSTQKCNITSALLKMFSFFGDTRYLVNCINLNSLIIKFIY</sequence>
<dbReference type="Gene3D" id="3.30.160.60">
    <property type="entry name" value="Classic Zinc Finger"/>
    <property type="match status" value="1"/>
</dbReference>
<dbReference type="Pfam" id="PF00096">
    <property type="entry name" value="zf-C2H2"/>
    <property type="match status" value="1"/>
</dbReference>
<dbReference type="Proteomes" id="UP001233999">
    <property type="component" value="Unassembled WGS sequence"/>
</dbReference>
<dbReference type="EMBL" id="JASPKZ010007236">
    <property type="protein sequence ID" value="KAJ9585912.1"/>
    <property type="molecule type" value="Genomic_DNA"/>
</dbReference>
<evidence type="ECO:0000256" key="1">
    <source>
        <dbReference type="ARBA" id="ARBA00022723"/>
    </source>
</evidence>
<gene>
    <name evidence="8" type="ORF">L9F63_020446</name>
</gene>
<keyword evidence="9" id="KW-1185">Reference proteome</keyword>
<evidence type="ECO:0000259" key="7">
    <source>
        <dbReference type="PROSITE" id="PS50157"/>
    </source>
</evidence>
<comment type="caution">
    <text evidence="8">The sequence shown here is derived from an EMBL/GenBank/DDBJ whole genome shotgun (WGS) entry which is preliminary data.</text>
</comment>
<dbReference type="SUPFAM" id="SSF57667">
    <property type="entry name" value="beta-beta-alpha zinc fingers"/>
    <property type="match status" value="1"/>
</dbReference>
<dbReference type="FunFam" id="3.30.160.60:FF:000100">
    <property type="entry name" value="Zinc finger 45-like"/>
    <property type="match status" value="1"/>
</dbReference>
<feature type="region of interest" description="Disordered" evidence="6">
    <location>
        <begin position="78"/>
        <end position="110"/>
    </location>
</feature>
<evidence type="ECO:0000256" key="6">
    <source>
        <dbReference type="SAM" id="MobiDB-lite"/>
    </source>
</evidence>
<reference evidence="8" key="2">
    <citation type="submission" date="2023-05" db="EMBL/GenBank/DDBJ databases">
        <authorList>
            <person name="Fouks B."/>
        </authorList>
    </citation>
    <scope>NUCLEOTIDE SEQUENCE</scope>
    <source>
        <strain evidence="8">Stay&amp;Tobe</strain>
        <tissue evidence="8">Testes</tissue>
    </source>
</reference>
<keyword evidence="1" id="KW-0479">Metal-binding</keyword>
<evidence type="ECO:0000256" key="4">
    <source>
        <dbReference type="ARBA" id="ARBA00022833"/>
    </source>
</evidence>
<name>A0AAD8EDL4_DIPPU</name>
<dbReference type="InterPro" id="IPR036236">
    <property type="entry name" value="Znf_C2H2_sf"/>
</dbReference>
<dbReference type="PROSITE" id="PS50157">
    <property type="entry name" value="ZINC_FINGER_C2H2_2"/>
    <property type="match status" value="1"/>
</dbReference>
<dbReference type="SMART" id="SM00355">
    <property type="entry name" value="ZnF_C2H2"/>
    <property type="match status" value="2"/>
</dbReference>
<protein>
    <recommendedName>
        <fullName evidence="7">C2H2-type domain-containing protein</fullName>
    </recommendedName>
</protein>
<keyword evidence="4" id="KW-0862">Zinc</keyword>
<evidence type="ECO:0000313" key="8">
    <source>
        <dbReference type="EMBL" id="KAJ9585912.1"/>
    </source>
</evidence>
<dbReference type="PROSITE" id="PS00028">
    <property type="entry name" value="ZINC_FINGER_C2H2_1"/>
    <property type="match status" value="2"/>
</dbReference>
<reference evidence="8" key="1">
    <citation type="journal article" date="2023" name="IScience">
        <title>Live-bearing cockroach genome reveals convergent evolutionary mechanisms linked to viviparity in insects and beyond.</title>
        <authorList>
            <person name="Fouks B."/>
            <person name="Harrison M.C."/>
            <person name="Mikhailova A.A."/>
            <person name="Marchal E."/>
            <person name="English S."/>
            <person name="Carruthers M."/>
            <person name="Jennings E.C."/>
            <person name="Chiamaka E.L."/>
            <person name="Frigard R.A."/>
            <person name="Pippel M."/>
            <person name="Attardo G.M."/>
            <person name="Benoit J.B."/>
            <person name="Bornberg-Bauer E."/>
            <person name="Tobe S.S."/>
        </authorList>
    </citation>
    <scope>NUCLEOTIDE SEQUENCE</scope>
    <source>
        <strain evidence="8">Stay&amp;Tobe</strain>
    </source>
</reference>
<dbReference type="AlphaFoldDB" id="A0AAD8EDL4"/>
<organism evidence="8 9">
    <name type="scientific">Diploptera punctata</name>
    <name type="common">Pacific beetle cockroach</name>
    <dbReference type="NCBI Taxonomy" id="6984"/>
    <lineage>
        <taxon>Eukaryota</taxon>
        <taxon>Metazoa</taxon>
        <taxon>Ecdysozoa</taxon>
        <taxon>Arthropoda</taxon>
        <taxon>Hexapoda</taxon>
        <taxon>Insecta</taxon>
        <taxon>Pterygota</taxon>
        <taxon>Neoptera</taxon>
        <taxon>Polyneoptera</taxon>
        <taxon>Dictyoptera</taxon>
        <taxon>Blattodea</taxon>
        <taxon>Blaberoidea</taxon>
        <taxon>Blaberidae</taxon>
        <taxon>Diplopterinae</taxon>
        <taxon>Diploptera</taxon>
    </lineage>
</organism>
<proteinExistence type="predicted"/>
<dbReference type="GO" id="GO:0008270">
    <property type="term" value="F:zinc ion binding"/>
    <property type="evidence" value="ECO:0007669"/>
    <property type="project" value="UniProtKB-KW"/>
</dbReference>